<keyword evidence="2" id="KW-1185">Reference proteome</keyword>
<feature type="non-terminal residue" evidence="1">
    <location>
        <position position="1"/>
    </location>
</feature>
<proteinExistence type="predicted"/>
<dbReference type="PANTHER" id="PTHR33198">
    <property type="entry name" value="ANK_REP_REGION DOMAIN-CONTAINING PROTEIN-RELATED"/>
    <property type="match status" value="1"/>
</dbReference>
<evidence type="ECO:0000313" key="2">
    <source>
        <dbReference type="Proteomes" id="UP001152795"/>
    </source>
</evidence>
<name>A0A7D9JM78_PARCT</name>
<sequence length="142" mass="15745">KLTQAPGETFAQFATRLRRTAKDCGYGDESDNQIRDEILCKCSSSCIKRKLLEKGQGLTLEPAFEVAENCKKVDSQLAAMSTVKRESAEVANYVKVKIVTGVTVIRNRELVKIKAATDAINFVILEKIPDAPRRERSVESVV</sequence>
<reference evidence="1" key="1">
    <citation type="submission" date="2020-04" db="EMBL/GenBank/DDBJ databases">
        <authorList>
            <person name="Alioto T."/>
            <person name="Alioto T."/>
            <person name="Gomez Garrido J."/>
        </authorList>
    </citation>
    <scope>NUCLEOTIDE SEQUENCE</scope>
    <source>
        <strain evidence="1">A484AB</strain>
    </source>
</reference>
<dbReference type="OrthoDB" id="5989652at2759"/>
<gene>
    <name evidence="1" type="ORF">PACLA_8A047690</name>
</gene>
<dbReference type="SUPFAM" id="SSF47353">
    <property type="entry name" value="Retrovirus capsid dimerization domain-like"/>
    <property type="match status" value="1"/>
</dbReference>
<evidence type="ECO:0000313" key="1">
    <source>
        <dbReference type="EMBL" id="CAB4032331.1"/>
    </source>
</evidence>
<organism evidence="1 2">
    <name type="scientific">Paramuricea clavata</name>
    <name type="common">Red gorgonian</name>
    <name type="synonym">Violescent sea-whip</name>
    <dbReference type="NCBI Taxonomy" id="317549"/>
    <lineage>
        <taxon>Eukaryota</taxon>
        <taxon>Metazoa</taxon>
        <taxon>Cnidaria</taxon>
        <taxon>Anthozoa</taxon>
        <taxon>Octocorallia</taxon>
        <taxon>Malacalcyonacea</taxon>
        <taxon>Plexauridae</taxon>
        <taxon>Paramuricea</taxon>
    </lineage>
</organism>
<dbReference type="Proteomes" id="UP001152795">
    <property type="component" value="Unassembled WGS sequence"/>
</dbReference>
<comment type="caution">
    <text evidence="1">The sequence shown here is derived from an EMBL/GenBank/DDBJ whole genome shotgun (WGS) entry which is preliminary data.</text>
</comment>
<dbReference type="EMBL" id="CACRXK020018321">
    <property type="protein sequence ID" value="CAB4032331.1"/>
    <property type="molecule type" value="Genomic_DNA"/>
</dbReference>
<dbReference type="AlphaFoldDB" id="A0A7D9JM78"/>
<accession>A0A7D9JM78</accession>
<protein>
    <submittedName>
        <fullName evidence="1">Uncharacterized protein</fullName>
    </submittedName>
</protein>